<dbReference type="SMART" id="SM00872">
    <property type="entry name" value="Alpha-mann_mid"/>
    <property type="match status" value="1"/>
</dbReference>
<comment type="cofactor">
    <cofactor evidence="11">
        <name>Zn(2+)</name>
        <dbReference type="ChEBI" id="CHEBI:29105"/>
    </cofactor>
    <text evidence="11">Binds 1 zinc ion per subunit.</text>
</comment>
<dbReference type="Gene3D" id="3.20.110.10">
    <property type="entry name" value="Glycoside hydrolase 38, N terminal domain"/>
    <property type="match status" value="1"/>
</dbReference>
<keyword evidence="6 11" id="KW-0378">Hydrolase</keyword>
<evidence type="ECO:0000256" key="9">
    <source>
        <dbReference type="ARBA" id="ARBA00023180"/>
    </source>
</evidence>
<dbReference type="FunFam" id="1.20.1270.50:FF:000002">
    <property type="entry name" value="Alpha-mannosidase"/>
    <property type="match status" value="1"/>
</dbReference>
<evidence type="ECO:0000256" key="7">
    <source>
        <dbReference type="ARBA" id="ARBA00022833"/>
    </source>
</evidence>
<evidence type="ECO:0000256" key="5">
    <source>
        <dbReference type="ARBA" id="ARBA00022729"/>
    </source>
</evidence>
<dbReference type="FunFam" id="3.20.110.10:FF:000001">
    <property type="entry name" value="Alpha-mannosidase"/>
    <property type="match status" value="1"/>
</dbReference>
<evidence type="ECO:0000256" key="10">
    <source>
        <dbReference type="ARBA" id="ARBA00023295"/>
    </source>
</evidence>
<keyword evidence="8" id="KW-1015">Disulfide bond</keyword>
<dbReference type="InterPro" id="IPR015341">
    <property type="entry name" value="Glyco_hydro_38_cen"/>
</dbReference>
<dbReference type="InterPro" id="IPR028995">
    <property type="entry name" value="Glyco_hydro_57/38_cen_sf"/>
</dbReference>
<keyword evidence="14" id="KW-1185">Reference proteome</keyword>
<evidence type="ECO:0000256" key="1">
    <source>
        <dbReference type="ARBA" id="ARBA00000365"/>
    </source>
</evidence>
<keyword evidence="9" id="KW-0325">Glycoprotein</keyword>
<dbReference type="InterPro" id="IPR000602">
    <property type="entry name" value="Glyco_hydro_38_N"/>
</dbReference>
<dbReference type="FunFam" id="1.20.1270.50:FF:000003">
    <property type="entry name" value="Alpha-mannosidase"/>
    <property type="match status" value="1"/>
</dbReference>
<dbReference type="InterPro" id="IPR050843">
    <property type="entry name" value="Glycosyl_Hydrlase_38"/>
</dbReference>
<dbReference type="EC" id="3.2.1.-" evidence="11"/>
<evidence type="ECO:0000259" key="12">
    <source>
        <dbReference type="SMART" id="SM00872"/>
    </source>
</evidence>
<keyword evidence="10 11" id="KW-0326">Glycosidase</keyword>
<dbReference type="PANTHER" id="PTHR11607:SF3">
    <property type="entry name" value="LYSOSOMAL ALPHA-MANNOSIDASE"/>
    <property type="match status" value="1"/>
</dbReference>
<evidence type="ECO:0000256" key="11">
    <source>
        <dbReference type="RuleBase" id="RU361199"/>
    </source>
</evidence>
<dbReference type="EMBL" id="JACVVK020000221">
    <property type="protein sequence ID" value="KAK7483766.1"/>
    <property type="molecule type" value="Genomic_DNA"/>
</dbReference>
<dbReference type="Gene3D" id="2.60.40.1180">
    <property type="entry name" value="Golgi alpha-mannosidase II"/>
    <property type="match status" value="1"/>
</dbReference>
<dbReference type="FunFam" id="2.70.98.30:FF:000003">
    <property type="entry name" value="Alpha-mannosidase"/>
    <property type="match status" value="1"/>
</dbReference>
<dbReference type="AlphaFoldDB" id="A0ABD0K9H8"/>
<dbReference type="Pfam" id="PF21260">
    <property type="entry name" value="Laman-like_dom"/>
    <property type="match status" value="1"/>
</dbReference>
<evidence type="ECO:0000256" key="8">
    <source>
        <dbReference type="ARBA" id="ARBA00023157"/>
    </source>
</evidence>
<dbReference type="GO" id="GO:0046872">
    <property type="term" value="F:metal ion binding"/>
    <property type="evidence" value="ECO:0007669"/>
    <property type="project" value="UniProtKB-KW"/>
</dbReference>
<dbReference type="Gene3D" id="2.60.40.1360">
    <property type="match status" value="1"/>
</dbReference>
<dbReference type="SUPFAM" id="SSF88688">
    <property type="entry name" value="Families 57/38 glycoside transferase middle domain"/>
    <property type="match status" value="1"/>
</dbReference>
<dbReference type="Pfam" id="PF07748">
    <property type="entry name" value="Glyco_hydro_38C"/>
    <property type="match status" value="1"/>
</dbReference>
<dbReference type="InterPro" id="IPR011330">
    <property type="entry name" value="Glyco_hydro/deAcase_b/a-brl"/>
</dbReference>
<dbReference type="SUPFAM" id="SSF74650">
    <property type="entry name" value="Galactose mutarotase-like"/>
    <property type="match status" value="1"/>
</dbReference>
<name>A0ABD0K9H8_9CAEN</name>
<dbReference type="InterPro" id="IPR013780">
    <property type="entry name" value="Glyco_hydro_b"/>
</dbReference>
<evidence type="ECO:0000256" key="6">
    <source>
        <dbReference type="ARBA" id="ARBA00022801"/>
    </source>
</evidence>
<evidence type="ECO:0000256" key="3">
    <source>
        <dbReference type="ARBA" id="ARBA00012752"/>
    </source>
</evidence>
<evidence type="ECO:0000256" key="2">
    <source>
        <dbReference type="ARBA" id="ARBA00009792"/>
    </source>
</evidence>
<feature type="domain" description="Glycoside hydrolase family 38 central" evidence="12">
    <location>
        <begin position="327"/>
        <end position="401"/>
    </location>
</feature>
<dbReference type="Gene3D" id="1.20.1270.50">
    <property type="entry name" value="Glycoside hydrolase family 38, central domain"/>
    <property type="match status" value="2"/>
</dbReference>
<dbReference type="InterPro" id="IPR037094">
    <property type="entry name" value="Glyco_hydro_38_cen_sf"/>
</dbReference>
<comment type="catalytic activity">
    <reaction evidence="1">
        <text>Hydrolysis of terminal, non-reducing alpha-D-mannose residues in alpha-D-mannosides.</text>
        <dbReference type="EC" id="3.2.1.24"/>
    </reaction>
</comment>
<gene>
    <name evidence="13" type="ORF">BaRGS_00024982</name>
</gene>
<evidence type="ECO:0000313" key="14">
    <source>
        <dbReference type="Proteomes" id="UP001519460"/>
    </source>
</evidence>
<dbReference type="Pfam" id="PF17677">
    <property type="entry name" value="Glyco_hydro38C2"/>
    <property type="match status" value="1"/>
</dbReference>
<dbReference type="Pfam" id="PF09261">
    <property type="entry name" value="Alpha-mann_mid"/>
    <property type="match status" value="1"/>
</dbReference>
<reference evidence="13 14" key="1">
    <citation type="journal article" date="2023" name="Sci. Data">
        <title>Genome assembly of the Korean intertidal mud-creeper Batillaria attramentaria.</title>
        <authorList>
            <person name="Patra A.K."/>
            <person name="Ho P.T."/>
            <person name="Jun S."/>
            <person name="Lee S.J."/>
            <person name="Kim Y."/>
            <person name="Won Y.J."/>
        </authorList>
    </citation>
    <scope>NUCLEOTIDE SEQUENCE [LARGE SCALE GENOMIC DNA]</scope>
    <source>
        <strain evidence="13">Wonlab-2016</strain>
    </source>
</reference>
<proteinExistence type="inferred from homology"/>
<organism evidence="13 14">
    <name type="scientific">Batillaria attramentaria</name>
    <dbReference type="NCBI Taxonomy" id="370345"/>
    <lineage>
        <taxon>Eukaryota</taxon>
        <taxon>Metazoa</taxon>
        <taxon>Spiralia</taxon>
        <taxon>Lophotrochozoa</taxon>
        <taxon>Mollusca</taxon>
        <taxon>Gastropoda</taxon>
        <taxon>Caenogastropoda</taxon>
        <taxon>Sorbeoconcha</taxon>
        <taxon>Cerithioidea</taxon>
        <taxon>Batillariidae</taxon>
        <taxon>Batillaria</taxon>
    </lineage>
</organism>
<evidence type="ECO:0000313" key="13">
    <source>
        <dbReference type="EMBL" id="KAK7483766.1"/>
    </source>
</evidence>
<accession>A0ABD0K9H8</accession>
<dbReference type="SUPFAM" id="SSF88713">
    <property type="entry name" value="Glycoside hydrolase/deacetylase"/>
    <property type="match status" value="1"/>
</dbReference>
<keyword evidence="4 11" id="KW-0479">Metal-binding</keyword>
<keyword evidence="7 11" id="KW-0862">Zinc</keyword>
<dbReference type="Pfam" id="PF01074">
    <property type="entry name" value="Glyco_hydro_38N"/>
    <property type="match status" value="1"/>
</dbReference>
<comment type="similarity">
    <text evidence="2 11">Belongs to the glycosyl hydrolase 38 family.</text>
</comment>
<comment type="caution">
    <text evidence="13">The sequence shown here is derived from an EMBL/GenBank/DDBJ whole genome shotgun (WGS) entry which is preliminary data.</text>
</comment>
<dbReference type="InterPro" id="IPR048534">
    <property type="entry name" value="Man2a1-like_dom"/>
</dbReference>
<dbReference type="Proteomes" id="UP001519460">
    <property type="component" value="Unassembled WGS sequence"/>
</dbReference>
<feature type="non-terminal residue" evidence="13">
    <location>
        <position position="1"/>
    </location>
</feature>
<protein>
    <recommendedName>
        <fullName evidence="3 11">Alpha-mannosidase</fullName>
        <ecNumber evidence="11">3.2.1.-</ecNumber>
    </recommendedName>
</protein>
<dbReference type="InterPro" id="IPR041147">
    <property type="entry name" value="GH38_C"/>
</dbReference>
<dbReference type="InterPro" id="IPR011682">
    <property type="entry name" value="Glyco_hydro_38_C"/>
</dbReference>
<sequence length="983" mass="111165">SCLPVKDDMLNVHLVPHTHDDVGWLLTVDQYYYKEVQYILDSVIPELQRDPTRRFTYVEMAFFARWFRQQDDAMKKDVKQLVNEGRLDFTLGGWCMNDEATTLYSAIIDQHALGFDFLRQNFGHCGRPRIGWQIDPFGHSREQASLFAQFGFDSLFFGRLDYQDKLNRMKTKTMEMIWRGSPNNLGTKADIFTGVLPNGYNPPKGFCFDMTWYCEDEPIKDDPRLHDMNVKEKVDSFLQAVREEAKHYNTNHVIVTMGTDFLYHAAHMWYKNMDKLIKYVNERQANGSDVNLLYSTPACYTYHVNKAGKTWPTKEDDFFPYASRAHGFWTGYFTSRSSFKLYARRVNSFFQIIKQLDALAMLENSVEDIRILAEAVGVVQHHDAITGTEKQVVAYDYAERLSNGVHRGQTVLNNAFKKLLPLGTVTAPELRLCQLLNISTCNLTETAGQDSPVYTVTGPNGTSVQSELLPIVDDSVRIPERSGATAQRELVFPVILPPLGYNVYFITATEPGVGRPAAVTSKGFMGEDVTIAGKYLSLTFDGHSGLLKSMTNLEHNLTVPVSQTFLYYVGFPGNNTNDDLMASGAYLFRPKSAEGLNLTRPNLSTRCLQVKGDLIQEVSQRFNPWVTQLVRVYQDQRFAEFQWTVGPIPVDDGEGKEIISRFTTGLKNQQIFYTDANGREMIKRRLNHRDTWRLNQTEPVSGNYYPVNSRIYIRDETQQIQFTVLTDRSQGGSSLHEGHVELMVHRRLLYDDSLGVGEPLNETGSDGKGLVVRGSHYVTLEPVAKAASVHRELGQRLFMTPQVALTTLNTSRANWSSHFNTTWSGLKKRLPPNVLLLTLEQFPVDGPASAVTQPFLLRLEHFYEKGEDPKLSQPTTVSLQDLFSSFRIVSATELTLGANLPLSQLQRLKWKSDNGSETDNVLRSADGLTVTLHPMEIRTFQITTDPALKLRGPAPPSGGKRAQVTWAPVLLMTAIALLVQQFV</sequence>
<dbReference type="CDD" id="cd10810">
    <property type="entry name" value="GH38N_AMII_LAM_like"/>
    <property type="match status" value="1"/>
</dbReference>
<dbReference type="PANTHER" id="PTHR11607">
    <property type="entry name" value="ALPHA-MANNOSIDASE"/>
    <property type="match status" value="1"/>
</dbReference>
<keyword evidence="5" id="KW-0732">Signal</keyword>
<dbReference type="InterPro" id="IPR027291">
    <property type="entry name" value="Glyco_hydro_38_N_sf"/>
</dbReference>
<dbReference type="GO" id="GO:0004559">
    <property type="term" value="F:alpha-mannosidase activity"/>
    <property type="evidence" value="ECO:0007669"/>
    <property type="project" value="UniProtKB-EC"/>
</dbReference>
<dbReference type="Gene3D" id="2.70.98.30">
    <property type="entry name" value="Golgi alpha-mannosidase II, domain 4"/>
    <property type="match status" value="1"/>
</dbReference>
<dbReference type="InterPro" id="IPR011013">
    <property type="entry name" value="Gal_mutarotase_sf_dom"/>
</dbReference>
<evidence type="ECO:0000256" key="4">
    <source>
        <dbReference type="ARBA" id="ARBA00022723"/>
    </source>
</evidence>